<evidence type="ECO:0000313" key="1">
    <source>
        <dbReference type="EMBL" id="CAK6953475.1"/>
    </source>
</evidence>
<name>A0AAV1N224_SCOSC</name>
<proteinExistence type="predicted"/>
<keyword evidence="2" id="KW-1185">Reference proteome</keyword>
<comment type="caution">
    <text evidence="1">The sequence shown here is derived from an EMBL/GenBank/DDBJ whole genome shotgun (WGS) entry which is preliminary data.</text>
</comment>
<sequence length="104" mass="11754">MSNSQSIVGPTSVALPCQFDCESLGVWILFSEKQMKCQIKATLQQFPGSEPSNRAQEHPLLVKLISSLICWIKLYQLHKILPRTKGTFFYTLINSSQLLLPKLC</sequence>
<dbReference type="AlphaFoldDB" id="A0AAV1N224"/>
<accession>A0AAV1N224</accession>
<protein>
    <submittedName>
        <fullName evidence="1">Uncharacterized protein</fullName>
    </submittedName>
</protein>
<gene>
    <name evidence="1" type="ORF">FSCOSCO3_A002592</name>
</gene>
<dbReference type="Proteomes" id="UP001314229">
    <property type="component" value="Unassembled WGS sequence"/>
</dbReference>
<evidence type="ECO:0000313" key="2">
    <source>
        <dbReference type="Proteomes" id="UP001314229"/>
    </source>
</evidence>
<organism evidence="1 2">
    <name type="scientific">Scomber scombrus</name>
    <name type="common">Atlantic mackerel</name>
    <name type="synonym">Scomber vernalis</name>
    <dbReference type="NCBI Taxonomy" id="13677"/>
    <lineage>
        <taxon>Eukaryota</taxon>
        <taxon>Metazoa</taxon>
        <taxon>Chordata</taxon>
        <taxon>Craniata</taxon>
        <taxon>Vertebrata</taxon>
        <taxon>Euteleostomi</taxon>
        <taxon>Actinopterygii</taxon>
        <taxon>Neopterygii</taxon>
        <taxon>Teleostei</taxon>
        <taxon>Neoteleostei</taxon>
        <taxon>Acanthomorphata</taxon>
        <taxon>Pelagiaria</taxon>
        <taxon>Scombriformes</taxon>
        <taxon>Scombridae</taxon>
        <taxon>Scomber</taxon>
    </lineage>
</organism>
<reference evidence="1 2" key="1">
    <citation type="submission" date="2024-01" db="EMBL/GenBank/DDBJ databases">
        <authorList>
            <person name="Alioto T."/>
            <person name="Alioto T."/>
            <person name="Gomez Garrido J."/>
        </authorList>
    </citation>
    <scope>NUCLEOTIDE SEQUENCE [LARGE SCALE GENOMIC DNA]</scope>
</reference>
<dbReference type="EMBL" id="CAWUFR010000013">
    <property type="protein sequence ID" value="CAK6953475.1"/>
    <property type="molecule type" value="Genomic_DNA"/>
</dbReference>